<feature type="compositionally biased region" description="Basic residues" evidence="8">
    <location>
        <begin position="218"/>
        <end position="228"/>
    </location>
</feature>
<feature type="domain" description="C2H2-type" evidence="9">
    <location>
        <begin position="402"/>
        <end position="429"/>
    </location>
</feature>
<feature type="domain" description="C2H2-type" evidence="9">
    <location>
        <begin position="459"/>
        <end position="486"/>
    </location>
</feature>
<feature type="domain" description="C2H2-type" evidence="9">
    <location>
        <begin position="431"/>
        <end position="458"/>
    </location>
</feature>
<evidence type="ECO:0000256" key="1">
    <source>
        <dbReference type="ARBA" id="ARBA00004123"/>
    </source>
</evidence>
<feature type="region of interest" description="Disordered" evidence="8">
    <location>
        <begin position="570"/>
        <end position="602"/>
    </location>
</feature>
<dbReference type="InterPro" id="IPR050527">
    <property type="entry name" value="Snail/Krueppel_Znf"/>
</dbReference>
<name>A0A1A7ZTL9_NOTFU</name>
<dbReference type="FunFam" id="3.30.160.60:FF:000624">
    <property type="entry name" value="zinc finger protein 697"/>
    <property type="match status" value="1"/>
</dbReference>
<evidence type="ECO:0000256" key="2">
    <source>
        <dbReference type="ARBA" id="ARBA00022723"/>
    </source>
</evidence>
<feature type="domain" description="C2H2-type" evidence="9">
    <location>
        <begin position="487"/>
        <end position="514"/>
    </location>
</feature>
<evidence type="ECO:0000256" key="4">
    <source>
        <dbReference type="ARBA" id="ARBA00022771"/>
    </source>
</evidence>
<feature type="region of interest" description="Disordered" evidence="8">
    <location>
        <begin position="170"/>
        <end position="231"/>
    </location>
</feature>
<evidence type="ECO:0000256" key="6">
    <source>
        <dbReference type="ARBA" id="ARBA00023242"/>
    </source>
</evidence>
<evidence type="ECO:0000256" key="7">
    <source>
        <dbReference type="PROSITE-ProRule" id="PRU00042"/>
    </source>
</evidence>
<evidence type="ECO:0000259" key="9">
    <source>
        <dbReference type="PROSITE" id="PS50157"/>
    </source>
</evidence>
<dbReference type="AlphaFoldDB" id="A0A1A7ZTL9"/>
<dbReference type="GO" id="GO:0005634">
    <property type="term" value="C:nucleus"/>
    <property type="evidence" value="ECO:0007669"/>
    <property type="project" value="UniProtKB-SubCell"/>
</dbReference>
<dbReference type="SUPFAM" id="SSF57667">
    <property type="entry name" value="beta-beta-alpha zinc fingers"/>
    <property type="match status" value="7"/>
</dbReference>
<dbReference type="GO" id="GO:0008270">
    <property type="term" value="F:zinc ion binding"/>
    <property type="evidence" value="ECO:0007669"/>
    <property type="project" value="UniProtKB-KW"/>
</dbReference>
<keyword evidence="2" id="KW-0479">Metal-binding</keyword>
<comment type="subcellular location">
    <subcellularLocation>
        <location evidence="1">Nucleus</location>
    </subcellularLocation>
</comment>
<dbReference type="FunFam" id="3.30.160.60:FF:001498">
    <property type="entry name" value="Zinc finger protein 404"/>
    <property type="match status" value="1"/>
</dbReference>
<reference evidence="10" key="2">
    <citation type="submission" date="2016-06" db="EMBL/GenBank/DDBJ databases">
        <title>The genome of a short-lived fish provides insights into sex chromosome evolution and the genetic control of aging.</title>
        <authorList>
            <person name="Reichwald K."/>
            <person name="Felder M."/>
            <person name="Petzold A."/>
            <person name="Koch P."/>
            <person name="Groth M."/>
            <person name="Platzer M."/>
        </authorList>
    </citation>
    <scope>NUCLEOTIDE SEQUENCE</scope>
    <source>
        <tissue evidence="10">Brain</tissue>
    </source>
</reference>
<keyword evidence="4 7" id="KW-0863">Zinc-finger</keyword>
<protein>
    <recommendedName>
        <fullName evidence="9">C2H2-type domain-containing protein</fullName>
    </recommendedName>
</protein>
<accession>A0A1A7ZTL9</accession>
<feature type="compositionally biased region" description="Polar residues" evidence="8">
    <location>
        <begin position="175"/>
        <end position="184"/>
    </location>
</feature>
<feature type="domain" description="C2H2-type" evidence="9">
    <location>
        <begin position="515"/>
        <end position="542"/>
    </location>
</feature>
<proteinExistence type="predicted"/>
<dbReference type="InterPro" id="IPR013087">
    <property type="entry name" value="Znf_C2H2_type"/>
</dbReference>
<dbReference type="GO" id="GO:0000978">
    <property type="term" value="F:RNA polymerase II cis-regulatory region sequence-specific DNA binding"/>
    <property type="evidence" value="ECO:0007669"/>
    <property type="project" value="TreeGrafter"/>
</dbReference>
<dbReference type="FunFam" id="3.30.160.60:FF:000202">
    <property type="entry name" value="Zinc finger protein 574"/>
    <property type="match status" value="1"/>
</dbReference>
<dbReference type="Pfam" id="PF13912">
    <property type="entry name" value="zf-C2H2_6"/>
    <property type="match status" value="2"/>
</dbReference>
<evidence type="ECO:0000313" key="10">
    <source>
        <dbReference type="EMBL" id="SBP45783.1"/>
    </source>
</evidence>
<dbReference type="Pfam" id="PF00096">
    <property type="entry name" value="zf-C2H2"/>
    <property type="match status" value="7"/>
</dbReference>
<sequence length="602" mass="67961">MLSGAPSVGNRPDGPGTSALQKHVVLRVRLLEDSETEVLSDTVFTTTPVQDLKCPCGLQESDFLDHLRSSFPQLANGEPFDIFKTNRNRKLLPLRVKALTPEEIHETVNWPSRCGQLLTLYLRLKNGEQNNLNKEGELCDFPAMVEPPSAEPVHLQNNEAEIHQSVIDKSRDHLSSSLTRSQGQELKPEEGAENDSSNDGQEKLDSGDWDPELEPPTKPKRRGNKSKKAVNQTEKNSCKVCGVWYRQLAGLIKHSWSHVEQQQGVCGVCEEKFDSVEKLKEHLQNHQKLHGCSLCGKTFVSLASLNKHRARHAVKRAFKCLICDQSFDNMSALYHHRLSHREEKPHQCDICQKSFILEKQLTAHRETHSRVDEYSCNICNKPCTDRRGLTQHRLIHSAERRYACEVCGKRFKLHNTLKAHMRTHTVQDRPFLCHICSKTFPSQPGLKKHIRIHSSEKTFICDVCGKTFGSNGSLSLHSKTHSSEAPYQCSECGRCFKHKCHLKNHAFLHSGIKQFVCGICGKACYRQEHLKVHMRTHNGEKPYKCSICEKAFTQSHCLKTHMKIHQTSEIPVAGPPESSVTSSAEPASVLMSSDSELNSARS</sequence>
<gene>
    <name evidence="10" type="primary">Nfu_g_1_005648</name>
</gene>
<reference evidence="10" key="1">
    <citation type="submission" date="2016-05" db="EMBL/GenBank/DDBJ databases">
        <authorList>
            <person name="Lavstsen T."/>
            <person name="Jespersen J.S."/>
        </authorList>
    </citation>
    <scope>NUCLEOTIDE SEQUENCE</scope>
    <source>
        <tissue evidence="10">Brain</tissue>
    </source>
</reference>
<dbReference type="PROSITE" id="PS00028">
    <property type="entry name" value="ZINC_FINGER_C2H2_1"/>
    <property type="match status" value="11"/>
</dbReference>
<dbReference type="PANTHER" id="PTHR24388:SF54">
    <property type="entry name" value="PROTEIN ESCARGOT"/>
    <property type="match status" value="1"/>
</dbReference>
<dbReference type="InterPro" id="IPR036236">
    <property type="entry name" value="Znf_C2H2_sf"/>
</dbReference>
<dbReference type="GO" id="GO:0000981">
    <property type="term" value="F:DNA-binding transcription factor activity, RNA polymerase II-specific"/>
    <property type="evidence" value="ECO:0007669"/>
    <property type="project" value="TreeGrafter"/>
</dbReference>
<feature type="domain" description="C2H2-type" evidence="9">
    <location>
        <begin position="318"/>
        <end position="345"/>
    </location>
</feature>
<dbReference type="EMBL" id="HADY01007298">
    <property type="protein sequence ID" value="SBP45783.1"/>
    <property type="molecule type" value="Transcribed_RNA"/>
</dbReference>
<keyword evidence="3" id="KW-0677">Repeat</keyword>
<feature type="domain" description="C2H2-type" evidence="9">
    <location>
        <begin position="290"/>
        <end position="317"/>
    </location>
</feature>
<dbReference type="FunFam" id="3.30.160.60:FF:000446">
    <property type="entry name" value="Zinc finger protein"/>
    <property type="match status" value="1"/>
</dbReference>
<dbReference type="PANTHER" id="PTHR24388">
    <property type="entry name" value="ZINC FINGER PROTEIN"/>
    <property type="match status" value="1"/>
</dbReference>
<keyword evidence="5" id="KW-0862">Zinc</keyword>
<dbReference type="PROSITE" id="PS50157">
    <property type="entry name" value="ZINC_FINGER_C2H2_2"/>
    <property type="match status" value="10"/>
</dbReference>
<dbReference type="FunFam" id="3.30.160.60:FF:000145">
    <property type="entry name" value="Zinc finger protein 574"/>
    <property type="match status" value="1"/>
</dbReference>
<dbReference type="FunFam" id="3.30.160.60:FF:000671">
    <property type="entry name" value="Zinc finger protein 26"/>
    <property type="match status" value="1"/>
</dbReference>
<feature type="domain" description="C2H2-type" evidence="9">
    <location>
        <begin position="374"/>
        <end position="401"/>
    </location>
</feature>
<dbReference type="Gene3D" id="3.30.160.60">
    <property type="entry name" value="Classic Zinc Finger"/>
    <property type="match status" value="10"/>
</dbReference>
<organism evidence="10">
    <name type="scientific">Nothobranchius furzeri</name>
    <name type="common">Turquoise killifish</name>
    <dbReference type="NCBI Taxonomy" id="105023"/>
    <lineage>
        <taxon>Eukaryota</taxon>
        <taxon>Metazoa</taxon>
        <taxon>Chordata</taxon>
        <taxon>Craniata</taxon>
        <taxon>Vertebrata</taxon>
        <taxon>Euteleostomi</taxon>
        <taxon>Actinopterygii</taxon>
        <taxon>Neopterygii</taxon>
        <taxon>Teleostei</taxon>
        <taxon>Neoteleostei</taxon>
        <taxon>Acanthomorphata</taxon>
        <taxon>Ovalentaria</taxon>
        <taxon>Atherinomorphae</taxon>
        <taxon>Cyprinodontiformes</taxon>
        <taxon>Nothobranchiidae</taxon>
        <taxon>Nothobranchius</taxon>
    </lineage>
</organism>
<keyword evidence="6" id="KW-0539">Nucleus</keyword>
<feature type="domain" description="C2H2-type" evidence="9">
    <location>
        <begin position="346"/>
        <end position="373"/>
    </location>
</feature>
<feature type="domain" description="C2H2-type" evidence="9">
    <location>
        <begin position="543"/>
        <end position="570"/>
    </location>
</feature>
<feature type="compositionally biased region" description="Polar residues" evidence="8">
    <location>
        <begin position="578"/>
        <end position="602"/>
    </location>
</feature>
<evidence type="ECO:0000256" key="8">
    <source>
        <dbReference type="SAM" id="MobiDB-lite"/>
    </source>
</evidence>
<dbReference type="SMART" id="SM00355">
    <property type="entry name" value="ZnF_C2H2"/>
    <property type="match status" value="12"/>
</dbReference>
<evidence type="ECO:0000256" key="3">
    <source>
        <dbReference type="ARBA" id="ARBA00022737"/>
    </source>
</evidence>
<evidence type="ECO:0000256" key="5">
    <source>
        <dbReference type="ARBA" id="ARBA00022833"/>
    </source>
</evidence>